<keyword evidence="6" id="KW-1185">Reference proteome</keyword>
<dbReference type="PANTHER" id="PTHR43022:SF1">
    <property type="entry name" value="PROTEIN SMF"/>
    <property type="match status" value="1"/>
</dbReference>
<dbReference type="Proteomes" id="UP000220246">
    <property type="component" value="Unassembled WGS sequence"/>
</dbReference>
<feature type="compositionally biased region" description="Low complexity" evidence="2">
    <location>
        <begin position="327"/>
        <end position="351"/>
    </location>
</feature>
<evidence type="ECO:0000259" key="4">
    <source>
        <dbReference type="Pfam" id="PF17782"/>
    </source>
</evidence>
<reference evidence="6" key="1">
    <citation type="submission" date="2017-09" db="EMBL/GenBank/DDBJ databases">
        <title>FDA dAtabase for Regulatory Grade micrObial Sequences (FDA-ARGOS): Supporting development and validation of Infectious Disease Dx tests.</title>
        <authorList>
            <person name="Minogue T."/>
            <person name="Wolcott M."/>
            <person name="Wasieloski L."/>
            <person name="Aguilar W."/>
            <person name="Moore D."/>
            <person name="Tallon L."/>
            <person name="Sadzewicz L."/>
            <person name="Ott S."/>
            <person name="Zhao X."/>
            <person name="Nagaraj S."/>
            <person name="Vavikolanu K."/>
            <person name="Aluvathingal J."/>
            <person name="Nadendla S."/>
            <person name="Sichtig H."/>
        </authorList>
    </citation>
    <scope>NUCLEOTIDE SEQUENCE [LARGE SCALE GENOMIC DNA]</scope>
    <source>
        <strain evidence="6">FDAARGOS_394</strain>
    </source>
</reference>
<dbReference type="Gene3D" id="1.10.10.10">
    <property type="entry name" value="Winged helix-like DNA-binding domain superfamily/Winged helix DNA-binding domain"/>
    <property type="match status" value="1"/>
</dbReference>
<evidence type="ECO:0000313" key="5">
    <source>
        <dbReference type="EMBL" id="PEH90814.1"/>
    </source>
</evidence>
<name>A0A2A7V019_COMTR</name>
<dbReference type="AlphaFoldDB" id="A0A2A7V019"/>
<gene>
    <name evidence="5" type="primary">dprA</name>
    <name evidence="5" type="ORF">CRM82_02360</name>
</gene>
<protein>
    <submittedName>
        <fullName evidence="5">DNA-processing protein DprA</fullName>
    </submittedName>
</protein>
<dbReference type="InterPro" id="IPR003488">
    <property type="entry name" value="DprA"/>
</dbReference>
<dbReference type="Pfam" id="PF17782">
    <property type="entry name" value="WHD_DprA"/>
    <property type="match status" value="1"/>
</dbReference>
<dbReference type="OrthoDB" id="9785707at2"/>
<accession>A0A2A7V019</accession>
<comment type="similarity">
    <text evidence="1">Belongs to the DprA/Smf family.</text>
</comment>
<dbReference type="EMBL" id="PDEA01000001">
    <property type="protein sequence ID" value="PEH90814.1"/>
    <property type="molecule type" value="Genomic_DNA"/>
</dbReference>
<feature type="domain" description="DprA winged helix" evidence="4">
    <location>
        <begin position="344"/>
        <end position="403"/>
    </location>
</feature>
<dbReference type="GO" id="GO:0009294">
    <property type="term" value="P:DNA-mediated transformation"/>
    <property type="evidence" value="ECO:0007669"/>
    <property type="project" value="InterPro"/>
</dbReference>
<comment type="caution">
    <text evidence="5">The sequence shown here is derived from an EMBL/GenBank/DDBJ whole genome shotgun (WGS) entry which is preliminary data.</text>
</comment>
<dbReference type="InterPro" id="IPR036388">
    <property type="entry name" value="WH-like_DNA-bd_sf"/>
</dbReference>
<dbReference type="NCBIfam" id="TIGR00732">
    <property type="entry name" value="dprA"/>
    <property type="match status" value="1"/>
</dbReference>
<dbReference type="Gene3D" id="3.40.50.450">
    <property type="match status" value="1"/>
</dbReference>
<feature type="region of interest" description="Disordered" evidence="2">
    <location>
        <begin position="325"/>
        <end position="351"/>
    </location>
</feature>
<dbReference type="RefSeq" id="WP_066538399.1">
    <property type="nucleotide sequence ID" value="NZ_PDEA01000001.1"/>
</dbReference>
<dbReference type="PANTHER" id="PTHR43022">
    <property type="entry name" value="PROTEIN SMF"/>
    <property type="match status" value="1"/>
</dbReference>
<feature type="domain" description="Smf/DprA SLOG" evidence="3">
    <location>
        <begin position="90"/>
        <end position="314"/>
    </location>
</feature>
<sequence>MSQDELAAWLRLALTPGVGNGAARRLLARFGQPGAIFSQSTAALHSCVHASQAAQLHQHPPGWDTALDTAWTWLQNAGAAEAEGCGRALIPLGDPRYPPALLQIEDPPLMLYALGPAAWLAQPVPLLDSRCALAIVGSRNPTAQGSENARSFAQTLARQGWCVVSGLALGVDGAAHQGALESAPQALPSAVRPCTVAVVGTGIDRVYPRSHQALAHAIVRQGFILSEYPLGTPPLAANFPKRNRLIAGLSAGTLVVEAALASSSLITARLAAEQGREVFAIPGSIHAPQAKGCHTLLREGAKLVESVQDILEELPAARQALDRLTQAASTPTPTSASPAAASAAATVTPSPSTAAEHPVLAALGFDPMGLDQLQGRTGWNTAALQGWLLEQELDGQVARLPGGLFQRLVRS</sequence>
<evidence type="ECO:0000256" key="1">
    <source>
        <dbReference type="ARBA" id="ARBA00006525"/>
    </source>
</evidence>
<organism evidence="5 6">
    <name type="scientific">Comamonas terrigena</name>
    <dbReference type="NCBI Taxonomy" id="32013"/>
    <lineage>
        <taxon>Bacteria</taxon>
        <taxon>Pseudomonadati</taxon>
        <taxon>Pseudomonadota</taxon>
        <taxon>Betaproteobacteria</taxon>
        <taxon>Burkholderiales</taxon>
        <taxon>Comamonadaceae</taxon>
        <taxon>Comamonas</taxon>
    </lineage>
</organism>
<dbReference type="Pfam" id="PF02481">
    <property type="entry name" value="DNA_processg_A"/>
    <property type="match status" value="1"/>
</dbReference>
<evidence type="ECO:0000259" key="3">
    <source>
        <dbReference type="Pfam" id="PF02481"/>
    </source>
</evidence>
<evidence type="ECO:0000256" key="2">
    <source>
        <dbReference type="SAM" id="MobiDB-lite"/>
    </source>
</evidence>
<dbReference type="InterPro" id="IPR057666">
    <property type="entry name" value="DrpA_SLOG"/>
</dbReference>
<evidence type="ECO:0000313" key="6">
    <source>
        <dbReference type="Proteomes" id="UP000220246"/>
    </source>
</evidence>
<proteinExistence type="inferred from homology"/>
<dbReference type="STRING" id="1219032.GCA_001515545_02365"/>
<dbReference type="GeneID" id="80803581"/>
<dbReference type="SUPFAM" id="SSF102405">
    <property type="entry name" value="MCP/YpsA-like"/>
    <property type="match status" value="1"/>
</dbReference>
<dbReference type="InterPro" id="IPR041614">
    <property type="entry name" value="DprA_WH"/>
</dbReference>